<dbReference type="GO" id="GO:0005634">
    <property type="term" value="C:nucleus"/>
    <property type="evidence" value="ECO:0007669"/>
    <property type="project" value="TreeGrafter"/>
</dbReference>
<feature type="coiled-coil region" evidence="2">
    <location>
        <begin position="382"/>
        <end position="409"/>
    </location>
</feature>
<keyword evidence="1" id="KW-0863">Zinc-finger</keyword>
<dbReference type="SUPFAM" id="SSF57667">
    <property type="entry name" value="beta-beta-alpha zinc fingers"/>
    <property type="match status" value="1"/>
</dbReference>
<keyword evidence="1" id="KW-0862">Zinc</keyword>
<dbReference type="PROSITE" id="PS00028">
    <property type="entry name" value="ZINC_FINGER_C2H2_1"/>
    <property type="match status" value="1"/>
</dbReference>
<feature type="compositionally biased region" description="Basic and acidic residues" evidence="3">
    <location>
        <begin position="522"/>
        <end position="544"/>
    </location>
</feature>
<feature type="region of interest" description="Disordered" evidence="3">
    <location>
        <begin position="514"/>
        <end position="549"/>
    </location>
</feature>
<feature type="region of interest" description="Disordered" evidence="3">
    <location>
        <begin position="565"/>
        <end position="589"/>
    </location>
</feature>
<dbReference type="InterPro" id="IPR013087">
    <property type="entry name" value="Znf_C2H2_type"/>
</dbReference>
<gene>
    <name evidence="5" type="ORF">FN846DRAFT_902028</name>
</gene>
<keyword evidence="2" id="KW-0175">Coiled coil</keyword>
<dbReference type="PROSITE" id="PS50157">
    <property type="entry name" value="ZINC_FINGER_C2H2_2"/>
    <property type="match status" value="1"/>
</dbReference>
<evidence type="ECO:0000313" key="5">
    <source>
        <dbReference type="EMBL" id="KAA8914534.1"/>
    </source>
</evidence>
<dbReference type="GO" id="GO:0008270">
    <property type="term" value="F:zinc ion binding"/>
    <property type="evidence" value="ECO:0007669"/>
    <property type="project" value="UniProtKB-KW"/>
</dbReference>
<feature type="region of interest" description="Disordered" evidence="3">
    <location>
        <begin position="425"/>
        <end position="484"/>
    </location>
</feature>
<dbReference type="InterPro" id="IPR051061">
    <property type="entry name" value="Zinc_finger_trans_reg"/>
</dbReference>
<keyword evidence="6" id="KW-1185">Reference proteome</keyword>
<proteinExistence type="predicted"/>
<dbReference type="PANTHER" id="PTHR46179:SF19">
    <property type="entry name" value="C2H2 FINGER DOMAIN TRANSCRIPTION FACTOR (EUROFUNG)-RELATED"/>
    <property type="match status" value="1"/>
</dbReference>
<evidence type="ECO:0000313" key="6">
    <source>
        <dbReference type="Proteomes" id="UP000326924"/>
    </source>
</evidence>
<protein>
    <recommendedName>
        <fullName evidence="4">C2H2-type domain-containing protein</fullName>
    </recommendedName>
</protein>
<keyword evidence="1" id="KW-0479">Metal-binding</keyword>
<dbReference type="SMART" id="SM00355">
    <property type="entry name" value="ZnF_C2H2"/>
    <property type="match status" value="3"/>
</dbReference>
<feature type="domain" description="C2H2-type" evidence="4">
    <location>
        <begin position="552"/>
        <end position="582"/>
    </location>
</feature>
<evidence type="ECO:0000256" key="3">
    <source>
        <dbReference type="SAM" id="MobiDB-lite"/>
    </source>
</evidence>
<reference evidence="5 6" key="1">
    <citation type="submission" date="2019-09" db="EMBL/GenBank/DDBJ databases">
        <title>Draft genome of the ectomycorrhizal ascomycete Sphaerosporella brunnea.</title>
        <authorList>
            <consortium name="DOE Joint Genome Institute"/>
            <person name="Benucci G.M."/>
            <person name="Marozzi G."/>
            <person name="Antonielli L."/>
            <person name="Sanchez S."/>
            <person name="Marco P."/>
            <person name="Wang X."/>
            <person name="Falini L.B."/>
            <person name="Barry K."/>
            <person name="Haridas S."/>
            <person name="Lipzen A."/>
            <person name="Labutti K."/>
            <person name="Grigoriev I.V."/>
            <person name="Murat C."/>
            <person name="Martin F."/>
            <person name="Albertini E."/>
            <person name="Donnini D."/>
            <person name="Bonito G."/>
        </authorList>
    </citation>
    <scope>NUCLEOTIDE SEQUENCE [LARGE SCALE GENOMIC DNA]</scope>
    <source>
        <strain evidence="5 6">Sb_GMNB300</strain>
    </source>
</reference>
<dbReference type="PANTHER" id="PTHR46179">
    <property type="entry name" value="ZINC FINGER PROTEIN"/>
    <property type="match status" value="1"/>
</dbReference>
<evidence type="ECO:0000256" key="1">
    <source>
        <dbReference type="PROSITE-ProRule" id="PRU00042"/>
    </source>
</evidence>
<dbReference type="OrthoDB" id="7295497at2759"/>
<feature type="region of interest" description="Disordered" evidence="3">
    <location>
        <begin position="194"/>
        <end position="240"/>
    </location>
</feature>
<dbReference type="GO" id="GO:0006357">
    <property type="term" value="P:regulation of transcription by RNA polymerase II"/>
    <property type="evidence" value="ECO:0007669"/>
    <property type="project" value="TreeGrafter"/>
</dbReference>
<sequence>MISSSPHSQFFTPTTNITSSATDNFYYYGDDRNLLFPPSSAATASFSSSKRAKVEPSFDFTTVPSTFDCPPLIYPTAMPQALHRSRPVAPHINLQRASEPASPVTIASTLSTHSTPSPSPQRVTIVSDNTPDFSLYEEGFPNLQEHQLKQQQRFSFNTSNPSPTSFSGSVSWPMCSPHSMGFPKQQQQYFQQPTFTGSFGHRSDEEELPALSPSRGNTSRPPVSEADMPVTPIHSPLHGDASRCVQAPAVRENTYIEDWMEGCLQELDNNNNNNVPKLARTVSDAVQDELFNPGIAPGTTRSLPEHPSETNSQLPTLFQQAQNQHAMARGTPSVQPVLMIRDRSPFRANSPFHPARTQQEIVTPPPRTTAFLNPGAYTSARARREKDLLRDAELLREQMKKEYEEMQQTPKTISPKDAYIEYHEPEGNGIHGSLFSSSQNDNSYSQHSAVDAKSESDGTSYHGSIHGDDEGSETEHSYASNSRRASDVNMDYSMPTYHGAQQFGDHLNVRDYGWGENTSSREGSDGSRRSDPNYELTSVRRPEDTMANDGAYSCTVSGCTQRFSTASKMSKHRREAHRNNTPMGRDAPMKSLLQGPSRCARINPTTGKPCNTVFSRPYDLTRHEDTIHNTARQKVRCEICNDEKTFSRHDALTRHKKVKHGIDK</sequence>
<feature type="region of interest" description="Disordered" evidence="3">
    <location>
        <begin position="95"/>
        <end position="122"/>
    </location>
</feature>
<evidence type="ECO:0000259" key="4">
    <source>
        <dbReference type="PROSITE" id="PS50157"/>
    </source>
</evidence>
<feature type="compositionally biased region" description="Polar residues" evidence="3">
    <location>
        <begin position="434"/>
        <end position="448"/>
    </location>
</feature>
<organism evidence="5 6">
    <name type="scientific">Sphaerosporella brunnea</name>
    <dbReference type="NCBI Taxonomy" id="1250544"/>
    <lineage>
        <taxon>Eukaryota</taxon>
        <taxon>Fungi</taxon>
        <taxon>Dikarya</taxon>
        <taxon>Ascomycota</taxon>
        <taxon>Pezizomycotina</taxon>
        <taxon>Pezizomycetes</taxon>
        <taxon>Pezizales</taxon>
        <taxon>Pyronemataceae</taxon>
        <taxon>Sphaerosporella</taxon>
    </lineage>
</organism>
<evidence type="ECO:0000256" key="2">
    <source>
        <dbReference type="SAM" id="Coils"/>
    </source>
</evidence>
<dbReference type="InParanoid" id="A0A5J5FBB1"/>
<name>A0A5J5FBB1_9PEZI</name>
<comment type="caution">
    <text evidence="5">The sequence shown here is derived from an EMBL/GenBank/DDBJ whole genome shotgun (WGS) entry which is preliminary data.</text>
</comment>
<dbReference type="Gene3D" id="3.30.160.60">
    <property type="entry name" value="Classic Zinc Finger"/>
    <property type="match status" value="2"/>
</dbReference>
<dbReference type="AlphaFoldDB" id="A0A5J5FBB1"/>
<dbReference type="Proteomes" id="UP000326924">
    <property type="component" value="Unassembled WGS sequence"/>
</dbReference>
<dbReference type="InterPro" id="IPR036236">
    <property type="entry name" value="Znf_C2H2_sf"/>
</dbReference>
<accession>A0A5J5FBB1</accession>
<dbReference type="EMBL" id="VXIS01000005">
    <property type="protein sequence ID" value="KAA8914534.1"/>
    <property type="molecule type" value="Genomic_DNA"/>
</dbReference>
<feature type="compositionally biased region" description="Basic and acidic residues" evidence="3">
    <location>
        <begin position="465"/>
        <end position="476"/>
    </location>
</feature>